<evidence type="ECO:0000313" key="2">
    <source>
        <dbReference type="Proteomes" id="UP000221165"/>
    </source>
</evidence>
<reference evidence="1 2" key="1">
    <citation type="journal article" date="2017" name="Int. J. Parasitol.">
        <title>The genome of the protozoan parasite Cystoisospora suis and a reverse vaccinology approach to identify vaccine candidates.</title>
        <authorList>
            <person name="Palmieri N."/>
            <person name="Shrestha A."/>
            <person name="Ruttkowski B."/>
            <person name="Beck T."/>
            <person name="Vogl C."/>
            <person name="Tomley F."/>
            <person name="Blake D.P."/>
            <person name="Joachim A."/>
        </authorList>
    </citation>
    <scope>NUCLEOTIDE SEQUENCE [LARGE SCALE GENOMIC DNA]</scope>
    <source>
        <strain evidence="1 2">Wien I</strain>
    </source>
</reference>
<organism evidence="1 2">
    <name type="scientific">Cystoisospora suis</name>
    <dbReference type="NCBI Taxonomy" id="483139"/>
    <lineage>
        <taxon>Eukaryota</taxon>
        <taxon>Sar</taxon>
        <taxon>Alveolata</taxon>
        <taxon>Apicomplexa</taxon>
        <taxon>Conoidasida</taxon>
        <taxon>Coccidia</taxon>
        <taxon>Eucoccidiorida</taxon>
        <taxon>Eimeriorina</taxon>
        <taxon>Sarcocystidae</taxon>
        <taxon>Cystoisospora</taxon>
    </lineage>
</organism>
<evidence type="ECO:0000313" key="1">
    <source>
        <dbReference type="EMBL" id="PHJ16600.1"/>
    </source>
</evidence>
<proteinExistence type="predicted"/>
<protein>
    <submittedName>
        <fullName evidence="1">Uncharacterized protein</fullName>
    </submittedName>
</protein>
<name>A0A2C6K2Q3_9APIC</name>
<feature type="non-terminal residue" evidence="1">
    <location>
        <position position="1"/>
    </location>
</feature>
<keyword evidence="2" id="KW-1185">Reference proteome</keyword>
<gene>
    <name evidence="1" type="ORF">CSUI_009583</name>
</gene>
<dbReference type="AlphaFoldDB" id="A0A2C6K2Q3"/>
<dbReference type="GeneID" id="94432908"/>
<comment type="caution">
    <text evidence="1">The sequence shown here is derived from an EMBL/GenBank/DDBJ whole genome shotgun (WGS) entry which is preliminary data.</text>
</comment>
<sequence>SIYLCVSISLCISIYIYVYHIHSLCMCVTPPCLSFSHLCLLRMSMSDLFSIDT</sequence>
<dbReference type="Proteomes" id="UP000221165">
    <property type="component" value="Unassembled WGS sequence"/>
</dbReference>
<dbReference type="EMBL" id="MIGC01005783">
    <property type="protein sequence ID" value="PHJ16600.1"/>
    <property type="molecule type" value="Genomic_DNA"/>
</dbReference>
<dbReference type="VEuPathDB" id="ToxoDB:CSUI_009583"/>
<accession>A0A2C6K2Q3</accession>
<dbReference type="RefSeq" id="XP_067918327.1">
    <property type="nucleotide sequence ID" value="XM_068069697.1"/>
</dbReference>